<sequence length="397" mass="44036">MSRCAVPPGPGRSSAWLDRSVPSNARLRRAQRRPTGSRPRPLMDRSRQVIIIGVDAHKSTHTFVAVDEVGRQVGQLTAAATPDGHLSALAWAARWPQVQFALEDCRHVTRRLEADLLRRGHAVVRVKTQLMAVHRRSARQPGKSDPIDAQAVAMAALREPNLPIARLDGPAREIKLLSDHRHDLVCERTKLINRLRWHLHELDPELHIPLRGLRRYRVMDELADRLTAFTGVVAQIAGELLERCRQMTHRIDDLEHQIRDRIRVLAPSLLTIPGCGVLSAAVIIGETAGAHRFHSKDAYAKFNGTAPIPVWSAHERVRLNRGGNRTVNAALHAIAITQVARGGQGKAYVDKLQAAGKSRREALRLLRRRVSDRVFQVLRADEAALGKVADAAFSAAA</sequence>
<dbReference type="InterPro" id="IPR003346">
    <property type="entry name" value="Transposase_20"/>
</dbReference>
<feature type="region of interest" description="Disordered" evidence="1">
    <location>
        <begin position="1"/>
        <end position="44"/>
    </location>
</feature>
<name>A0A097SQL0_9NOCA</name>
<gene>
    <name evidence="4" type="ORF">LRS1606.243</name>
    <name evidence="5" type="ORF">LRS1606.368</name>
</gene>
<dbReference type="EMBL" id="KJ605395">
    <property type="protein sequence ID" value="AIU93802.1"/>
    <property type="molecule type" value="Genomic_DNA"/>
</dbReference>
<geneLocation type="plasmid" evidence="5">
    <name>pNSL1</name>
</geneLocation>
<dbReference type="Pfam" id="PF02371">
    <property type="entry name" value="Transposase_20"/>
    <property type="match status" value="1"/>
</dbReference>
<dbReference type="PANTHER" id="PTHR33055">
    <property type="entry name" value="TRANSPOSASE FOR INSERTION SEQUENCE ELEMENT IS1111A"/>
    <property type="match status" value="1"/>
</dbReference>
<evidence type="ECO:0000256" key="1">
    <source>
        <dbReference type="SAM" id="MobiDB-lite"/>
    </source>
</evidence>
<keyword evidence="5" id="KW-0614">Plasmid</keyword>
<evidence type="ECO:0000259" key="2">
    <source>
        <dbReference type="Pfam" id="PF01548"/>
    </source>
</evidence>
<feature type="domain" description="Transposase IS116/IS110/IS902 C-terminal" evidence="3">
    <location>
        <begin position="269"/>
        <end position="349"/>
    </location>
</feature>
<dbReference type="AlphaFoldDB" id="A0A097SQL0"/>
<feature type="domain" description="Transposase IS110-like N-terminal" evidence="2">
    <location>
        <begin position="52"/>
        <end position="202"/>
    </location>
</feature>
<proteinExistence type="predicted"/>
<dbReference type="InterPro" id="IPR047650">
    <property type="entry name" value="Transpos_IS110"/>
</dbReference>
<dbReference type="GO" id="GO:0003677">
    <property type="term" value="F:DNA binding"/>
    <property type="evidence" value="ECO:0007669"/>
    <property type="project" value="InterPro"/>
</dbReference>
<dbReference type="InterPro" id="IPR002525">
    <property type="entry name" value="Transp_IS110-like_N"/>
</dbReference>
<evidence type="ECO:0000259" key="3">
    <source>
        <dbReference type="Pfam" id="PF02371"/>
    </source>
</evidence>
<protein>
    <submittedName>
        <fullName evidence="5">Uncharacterized protein</fullName>
    </submittedName>
</protein>
<dbReference type="PANTHER" id="PTHR33055:SF16">
    <property type="entry name" value="TRANSPOSASE FOR INSERTION SEQUENCE ELEMENT IS1547"/>
    <property type="match status" value="1"/>
</dbReference>
<dbReference type="GO" id="GO:0006313">
    <property type="term" value="P:DNA transposition"/>
    <property type="evidence" value="ECO:0007669"/>
    <property type="project" value="InterPro"/>
</dbReference>
<accession>A0A097SQL0</accession>
<dbReference type="Pfam" id="PF01548">
    <property type="entry name" value="DEDD_Tnp_IS110"/>
    <property type="match status" value="1"/>
</dbReference>
<dbReference type="NCBIfam" id="NF033542">
    <property type="entry name" value="transpos_IS110"/>
    <property type="match status" value="1"/>
</dbReference>
<dbReference type="EMBL" id="KJ605395">
    <property type="protein sequence ID" value="AIU93677.1"/>
    <property type="molecule type" value="Genomic_DNA"/>
</dbReference>
<organism evidence="5">
    <name type="scientific">Rhodococcus sp. NS1</name>
    <dbReference type="NCBI Taxonomy" id="402236"/>
    <lineage>
        <taxon>Bacteria</taxon>
        <taxon>Bacillati</taxon>
        <taxon>Actinomycetota</taxon>
        <taxon>Actinomycetes</taxon>
        <taxon>Mycobacteriales</taxon>
        <taxon>Nocardiaceae</taxon>
        <taxon>Rhodococcus</taxon>
    </lineage>
</organism>
<dbReference type="GO" id="GO:0004803">
    <property type="term" value="F:transposase activity"/>
    <property type="evidence" value="ECO:0007669"/>
    <property type="project" value="InterPro"/>
</dbReference>
<reference evidence="5" key="1">
    <citation type="submission" date="2014-03" db="EMBL/GenBank/DDBJ databases">
        <authorList>
            <person name="Zhang G."/>
            <person name="Zhu L."/>
            <person name="Fang P."/>
        </authorList>
    </citation>
    <scope>NUCLEOTIDE SEQUENCE</scope>
    <source>
        <strain evidence="5">NS1</strain>
        <plasmid evidence="5">pNSL1</plasmid>
    </source>
</reference>
<evidence type="ECO:0000313" key="4">
    <source>
        <dbReference type="EMBL" id="AIU93677.1"/>
    </source>
</evidence>
<evidence type="ECO:0000313" key="5">
    <source>
        <dbReference type="EMBL" id="AIU93802.1"/>
    </source>
</evidence>